<organism evidence="1 2">
    <name type="scientific">Sulfurospirillum tamanense</name>
    <dbReference type="NCBI Taxonomy" id="2813362"/>
    <lineage>
        <taxon>Bacteria</taxon>
        <taxon>Pseudomonadati</taxon>
        <taxon>Campylobacterota</taxon>
        <taxon>Epsilonproteobacteria</taxon>
        <taxon>Campylobacterales</taxon>
        <taxon>Sulfurospirillaceae</taxon>
        <taxon>Sulfurospirillum</taxon>
    </lineage>
</organism>
<comment type="caution">
    <text evidence="1">The sequence shown here is derived from an EMBL/GenBank/DDBJ whole genome shotgun (WGS) entry which is preliminary data.</text>
</comment>
<reference evidence="2" key="2">
    <citation type="submission" date="2021-02" db="EMBL/GenBank/DDBJ databases">
        <title>Sulfurospirillum tamanensis sp. nov.</title>
        <authorList>
            <person name="Merkel A.Y."/>
        </authorList>
    </citation>
    <scope>NUCLEOTIDE SEQUENCE [LARGE SCALE GENOMIC DNA]</scope>
    <source>
        <strain evidence="2">T05b</strain>
    </source>
</reference>
<sequence length="59" mass="6475">MSDGVLSQVYGLRHLGGVYLHKDIALTLNDAYDIAKVMPVHFIDARGVIVAMYQRVGSV</sequence>
<dbReference type="Proteomes" id="UP000703590">
    <property type="component" value="Unassembled WGS sequence"/>
</dbReference>
<evidence type="ECO:0000313" key="1">
    <source>
        <dbReference type="EMBL" id="MBN2965544.1"/>
    </source>
</evidence>
<gene>
    <name evidence="1" type="ORF">JWV37_12200</name>
</gene>
<keyword evidence="2" id="KW-1185">Reference proteome</keyword>
<name>A0ABS2WWG0_9BACT</name>
<reference evidence="1 2" key="3">
    <citation type="submission" date="2021-02" db="EMBL/GenBank/DDBJ databases">
        <authorList>
            <person name="Merkel A.Y."/>
        </authorList>
    </citation>
    <scope>NUCLEOTIDE SEQUENCE [LARGE SCALE GENOMIC DNA]</scope>
    <source>
        <strain evidence="1 2">T05b</strain>
    </source>
</reference>
<evidence type="ECO:0000313" key="2">
    <source>
        <dbReference type="Proteomes" id="UP000703590"/>
    </source>
</evidence>
<dbReference type="EMBL" id="JAFHKK010000045">
    <property type="protein sequence ID" value="MBN2965544.1"/>
    <property type="molecule type" value="Genomic_DNA"/>
</dbReference>
<proteinExistence type="predicted"/>
<protein>
    <submittedName>
        <fullName evidence="1">Uncharacterized protein</fullName>
    </submittedName>
</protein>
<reference evidence="1 2" key="1">
    <citation type="submission" date="2021-02" db="EMBL/GenBank/DDBJ databases">
        <title>Sulfurospirillum tamanensis sp. nov.</title>
        <authorList>
            <person name="Frolova A."/>
            <person name="Merkel A."/>
            <person name="Slobodkin A."/>
        </authorList>
    </citation>
    <scope>NUCLEOTIDE SEQUENCE [LARGE SCALE GENOMIC DNA]</scope>
    <source>
        <strain evidence="1 2">T05b</strain>
    </source>
</reference>
<accession>A0ABS2WWG0</accession>
<dbReference type="RefSeq" id="WP_205460108.1">
    <property type="nucleotide sequence ID" value="NZ_JAFHKK010000045.1"/>
</dbReference>